<keyword evidence="3" id="KW-1185">Reference proteome</keyword>
<accession>A0A0S3PYU2</accession>
<keyword evidence="1" id="KW-0732">Signal</keyword>
<organism evidence="2 3">
    <name type="scientific">Variibacter gotjawalensis</name>
    <dbReference type="NCBI Taxonomy" id="1333996"/>
    <lineage>
        <taxon>Bacteria</taxon>
        <taxon>Pseudomonadati</taxon>
        <taxon>Pseudomonadota</taxon>
        <taxon>Alphaproteobacteria</taxon>
        <taxon>Hyphomicrobiales</taxon>
        <taxon>Nitrobacteraceae</taxon>
        <taxon>Variibacter</taxon>
    </lineage>
</organism>
<reference evidence="2 3" key="1">
    <citation type="submission" date="2015-08" db="EMBL/GenBank/DDBJ databases">
        <title>Investigation of the bacterial diversity of lava forest soil.</title>
        <authorList>
            <person name="Lee J.S."/>
        </authorList>
    </citation>
    <scope>NUCLEOTIDE SEQUENCE [LARGE SCALE GENOMIC DNA]</scope>
    <source>
        <strain evidence="2 3">GJW-30</strain>
    </source>
</reference>
<evidence type="ECO:0008006" key="4">
    <source>
        <dbReference type="Google" id="ProtNLM"/>
    </source>
</evidence>
<feature type="chain" id="PRO_5006615795" description="DUF4189 domain-containing protein" evidence="1">
    <location>
        <begin position="21"/>
        <end position="98"/>
    </location>
</feature>
<dbReference type="KEGG" id="vgo:GJW-30_1_03688"/>
<evidence type="ECO:0000313" key="2">
    <source>
        <dbReference type="EMBL" id="BAT61132.1"/>
    </source>
</evidence>
<name>A0A0S3PYU2_9BRAD</name>
<evidence type="ECO:0000256" key="1">
    <source>
        <dbReference type="SAM" id="SignalP"/>
    </source>
</evidence>
<sequence>MIRTIAVAALLLGVTSAAQAEYRTFIISNQPGEYGVDQCLSTGARCGTLVADAFCQSNSYAKAKTFRPAESTDVTASVTPASAGSTEKSQLIAIECER</sequence>
<evidence type="ECO:0000313" key="3">
    <source>
        <dbReference type="Proteomes" id="UP000236884"/>
    </source>
</evidence>
<dbReference type="AlphaFoldDB" id="A0A0S3PYU2"/>
<dbReference type="RefSeq" id="WP_096357869.1">
    <property type="nucleotide sequence ID" value="NZ_AP014946.1"/>
</dbReference>
<dbReference type="Proteomes" id="UP000236884">
    <property type="component" value="Chromosome"/>
</dbReference>
<gene>
    <name evidence="2" type="ORF">GJW-30_1_03688</name>
</gene>
<feature type="signal peptide" evidence="1">
    <location>
        <begin position="1"/>
        <end position="20"/>
    </location>
</feature>
<dbReference type="OrthoDB" id="9150143at2"/>
<dbReference type="EMBL" id="AP014946">
    <property type="protein sequence ID" value="BAT61132.1"/>
    <property type="molecule type" value="Genomic_DNA"/>
</dbReference>
<proteinExistence type="predicted"/>
<protein>
    <recommendedName>
        <fullName evidence="4">DUF4189 domain-containing protein</fullName>
    </recommendedName>
</protein>